<dbReference type="Proteomes" id="UP000663843">
    <property type="component" value="Unassembled WGS sequence"/>
</dbReference>
<evidence type="ECO:0008006" key="3">
    <source>
        <dbReference type="Google" id="ProtNLM"/>
    </source>
</evidence>
<reference evidence="1" key="1">
    <citation type="submission" date="2021-01" db="EMBL/GenBank/DDBJ databases">
        <authorList>
            <person name="Kaushik A."/>
        </authorList>
    </citation>
    <scope>NUCLEOTIDE SEQUENCE</scope>
    <source>
        <strain evidence="1">AG2-2IIIB</strain>
    </source>
</reference>
<evidence type="ECO:0000313" key="1">
    <source>
        <dbReference type="EMBL" id="CAE6537702.1"/>
    </source>
</evidence>
<protein>
    <recommendedName>
        <fullName evidence="3">Laminin domain protein</fullName>
    </recommendedName>
</protein>
<comment type="caution">
    <text evidence="1">The sequence shown here is derived from an EMBL/GenBank/DDBJ whole genome shotgun (WGS) entry which is preliminary data.</text>
</comment>
<gene>
    <name evidence="1" type="ORF">RDB_LOCUS189594</name>
</gene>
<proteinExistence type="predicted"/>
<dbReference type="EMBL" id="CAJMWT010009252">
    <property type="protein sequence ID" value="CAE6537702.1"/>
    <property type="molecule type" value="Genomic_DNA"/>
</dbReference>
<accession>A0A8H3HS16</accession>
<evidence type="ECO:0000313" key="2">
    <source>
        <dbReference type="Proteomes" id="UP000663843"/>
    </source>
</evidence>
<dbReference type="AlphaFoldDB" id="A0A8H3HS16"/>
<name>A0A8H3HS16_9AGAM</name>
<organism evidence="1 2">
    <name type="scientific">Rhizoctonia solani</name>
    <dbReference type="NCBI Taxonomy" id="456999"/>
    <lineage>
        <taxon>Eukaryota</taxon>
        <taxon>Fungi</taxon>
        <taxon>Dikarya</taxon>
        <taxon>Basidiomycota</taxon>
        <taxon>Agaricomycotina</taxon>
        <taxon>Agaricomycetes</taxon>
        <taxon>Cantharellales</taxon>
        <taxon>Ceratobasidiaceae</taxon>
        <taxon>Rhizoctonia</taxon>
    </lineage>
</organism>
<sequence>MPVLVMTDRPGWYPPTQICYPPELPTYLRNVYDLKPIVGVPIDADVIGIHAVVQAANRVSGVPGMHDPSLLMGLAGHLFSVQMAKYRSKFSLVTSPSDATYTPPKLPAHVSIKLEPVSGAPSDDEMMKAQEVPSFYRQFSHAPSMFDVHVNMELSQHLFNLQMARYMRHAGESQPGPAPQSTTRPECPVRAVDQMHSVAGLANSTNNAGTGAQAIGACQSQSPPCVEMREMMDRSNQLTERFNWLLECSNESAERYMQSTYEAISQTSSERLDHLLKRLTLVEQSAEQPNPFIERFNQLFERLNRLVEQSNQSAQKANMHVFCKHSSSSPTRIFEKNPDNIKLPNADTSNAELLIHNVEVHASARPIYYVDIHDTLKQSSGIAEHANRLIEHSVEISRM</sequence>